<dbReference type="InterPro" id="IPR001078">
    <property type="entry name" value="2-oxoacid_DH_actylTfrase"/>
</dbReference>
<dbReference type="Gene3D" id="3.30.559.10">
    <property type="entry name" value="Chloramphenicol acetyltransferase-like domain"/>
    <property type="match status" value="1"/>
</dbReference>
<organism evidence="3 4">
    <name type="scientific">Candidatus Faeciplasma gallinarum</name>
    <dbReference type="NCBI Taxonomy" id="2840799"/>
    <lineage>
        <taxon>Bacteria</taxon>
        <taxon>Bacillati</taxon>
        <taxon>Bacillota</taxon>
        <taxon>Clostridia</taxon>
        <taxon>Eubacteriales</taxon>
        <taxon>Oscillospiraceae</taxon>
        <taxon>Oscillospiraceae incertae sedis</taxon>
        <taxon>Candidatus Faeciplasma</taxon>
    </lineage>
</organism>
<dbReference type="AlphaFoldDB" id="A0A9D1EM12"/>
<dbReference type="InterPro" id="IPR023213">
    <property type="entry name" value="CAT-like_dom_sf"/>
</dbReference>
<evidence type="ECO:0000259" key="2">
    <source>
        <dbReference type="Pfam" id="PF00198"/>
    </source>
</evidence>
<feature type="domain" description="2-oxoacid dehydrogenase acyltransferase catalytic" evidence="2">
    <location>
        <begin position="220"/>
        <end position="304"/>
    </location>
</feature>
<evidence type="ECO:0000313" key="3">
    <source>
        <dbReference type="EMBL" id="HIS23901.1"/>
    </source>
</evidence>
<reference evidence="3" key="2">
    <citation type="journal article" date="2021" name="PeerJ">
        <title>Extensive microbial diversity within the chicken gut microbiome revealed by metagenomics and culture.</title>
        <authorList>
            <person name="Gilroy R."/>
            <person name="Ravi A."/>
            <person name="Getino M."/>
            <person name="Pursley I."/>
            <person name="Horton D.L."/>
            <person name="Alikhan N.F."/>
            <person name="Baker D."/>
            <person name="Gharbi K."/>
            <person name="Hall N."/>
            <person name="Watson M."/>
            <person name="Adriaenssens E.M."/>
            <person name="Foster-Nyarko E."/>
            <person name="Jarju S."/>
            <person name="Secka A."/>
            <person name="Antonio M."/>
            <person name="Oren A."/>
            <person name="Chaudhuri R.R."/>
            <person name="La Ragione R."/>
            <person name="Hildebrand F."/>
            <person name="Pallen M.J."/>
        </authorList>
    </citation>
    <scope>NUCLEOTIDE SEQUENCE</scope>
    <source>
        <strain evidence="3">CHK157-1446</strain>
    </source>
</reference>
<dbReference type="EMBL" id="DVIR01000006">
    <property type="protein sequence ID" value="HIS23901.1"/>
    <property type="molecule type" value="Genomic_DNA"/>
</dbReference>
<accession>A0A9D1EM12</accession>
<proteinExistence type="predicted"/>
<sequence length="315" mass="36223">MGTQKTNKNEIEKTASDTSGSENKRKKRRGDRKDAYLVRDLDSMHYIVPYNIPGRTANEAVMNETVDLTEIKKYVDKKNAGGEEFKYTFFHVIAAAIAKTIVLRPKMNYFYSGNRLWEKKEVSLSFVVKKKLADDSRETLATIVCPREGIIPIEHIHSEVKKIVYHVRVEGKNNEVGDIMDIFFKMPRWMISLVFKILRSMEFHGKYPSVFMNGDPYYSSCFISNLGSIKMHAQYHHLAEWGTNSLFCIIGEKKPTPFFNYDGSFDVRDALELGLTVDERIADGVYFANSLKILRRLLSNPELLELPIETPVEVD</sequence>
<name>A0A9D1EM12_9FIRM</name>
<comment type="caution">
    <text evidence="3">The sequence shown here is derived from an EMBL/GenBank/DDBJ whole genome shotgun (WGS) entry which is preliminary data.</text>
</comment>
<protein>
    <submittedName>
        <fullName evidence="3">2-oxo acid dehydrogenase subunit E2</fullName>
    </submittedName>
</protein>
<feature type="region of interest" description="Disordered" evidence="1">
    <location>
        <begin position="1"/>
        <end position="32"/>
    </location>
</feature>
<dbReference type="Proteomes" id="UP000823982">
    <property type="component" value="Unassembled WGS sequence"/>
</dbReference>
<dbReference type="GO" id="GO:0016746">
    <property type="term" value="F:acyltransferase activity"/>
    <property type="evidence" value="ECO:0007669"/>
    <property type="project" value="InterPro"/>
</dbReference>
<dbReference type="SUPFAM" id="SSF52777">
    <property type="entry name" value="CoA-dependent acyltransferases"/>
    <property type="match status" value="1"/>
</dbReference>
<gene>
    <name evidence="3" type="ORF">IAD01_00625</name>
</gene>
<dbReference type="Pfam" id="PF00198">
    <property type="entry name" value="2-oxoacid_dh"/>
    <property type="match status" value="1"/>
</dbReference>
<evidence type="ECO:0000313" key="4">
    <source>
        <dbReference type="Proteomes" id="UP000823982"/>
    </source>
</evidence>
<reference evidence="3" key="1">
    <citation type="submission" date="2020-10" db="EMBL/GenBank/DDBJ databases">
        <authorList>
            <person name="Gilroy R."/>
        </authorList>
    </citation>
    <scope>NUCLEOTIDE SEQUENCE</scope>
    <source>
        <strain evidence="3">CHK157-1446</strain>
    </source>
</reference>
<evidence type="ECO:0000256" key="1">
    <source>
        <dbReference type="SAM" id="MobiDB-lite"/>
    </source>
</evidence>